<keyword evidence="11" id="KW-0966">Cell projection</keyword>
<keyword evidence="13" id="KW-1185">Reference proteome</keyword>
<dbReference type="Proteomes" id="UP000027439">
    <property type="component" value="Unassembled WGS sequence"/>
</dbReference>
<dbReference type="NCBIfam" id="TIGR01395">
    <property type="entry name" value="FlgC"/>
    <property type="match status" value="1"/>
</dbReference>
<sequence length="141" mass="14549">MPSLMNIFSVAGSAMSAQAQRLNVTASNLANADSTTGPDGQPYKAKQVVFAVDPLGGAKSGSGQQVGGVQVTGVIDDPSPMKTSYDPSNPAANADGYVTLPNVDPVQEMVNMISASRSYQANVETLNTAKQLMLKTLTIGT</sequence>
<dbReference type="PANTHER" id="PTHR30435">
    <property type="entry name" value="FLAGELLAR PROTEIN"/>
    <property type="match status" value="1"/>
</dbReference>
<dbReference type="EMBL" id="JFHE01000005">
    <property type="protein sequence ID" value="KDR35872.1"/>
    <property type="molecule type" value="Genomic_DNA"/>
</dbReference>
<dbReference type="AlphaFoldDB" id="A0A069P5W2"/>
<feature type="chain" id="PRO_5001666853" description="Flagellar basal-body rod protein FlgC" evidence="7">
    <location>
        <begin position="20"/>
        <end position="141"/>
    </location>
</feature>
<keyword evidence="11" id="KW-0969">Cilium</keyword>
<dbReference type="eggNOG" id="COG1558">
    <property type="taxonomic scope" value="Bacteria"/>
</dbReference>
<dbReference type="Proteomes" id="UP000597138">
    <property type="component" value="Unassembled WGS sequence"/>
</dbReference>
<organism evidence="11 12">
    <name type="scientific">Caballeronia grimmiae</name>
    <dbReference type="NCBI Taxonomy" id="1071679"/>
    <lineage>
        <taxon>Bacteria</taxon>
        <taxon>Pseudomonadati</taxon>
        <taxon>Pseudomonadota</taxon>
        <taxon>Betaproteobacteria</taxon>
        <taxon>Burkholderiales</taxon>
        <taxon>Burkholderiaceae</taxon>
        <taxon>Caballeronia</taxon>
    </lineage>
</organism>
<dbReference type="InterPro" id="IPR001444">
    <property type="entry name" value="Flag_bb_rod_N"/>
</dbReference>
<gene>
    <name evidence="11" type="primary">flgC</name>
    <name evidence="11" type="ORF">BG57_25090</name>
    <name evidence="10" type="ORF">GCM10010985_47030</name>
</gene>
<dbReference type="EMBL" id="BMEG01000009">
    <property type="protein sequence ID" value="GGD86997.1"/>
    <property type="molecule type" value="Genomic_DNA"/>
</dbReference>
<evidence type="ECO:0000256" key="4">
    <source>
        <dbReference type="ARBA" id="ARBA00023143"/>
    </source>
</evidence>
<dbReference type="RefSeq" id="WP_035962196.1">
    <property type="nucleotide sequence ID" value="NZ_BMEG01000009.1"/>
</dbReference>
<dbReference type="InterPro" id="IPR019776">
    <property type="entry name" value="Flagellar_basal_body_rod_CS"/>
</dbReference>
<feature type="signal peptide" evidence="7">
    <location>
        <begin position="1"/>
        <end position="19"/>
    </location>
</feature>
<comment type="caution">
    <text evidence="11">The sequence shown here is derived from an EMBL/GenBank/DDBJ whole genome shotgun (WGS) entry which is preliminary data.</text>
</comment>
<comment type="subunit">
    <text evidence="5 6">The basal body constitutes a major portion of the flagellar organelle and consists of four rings (L,P,S, and M) mounted on a central rod. The rod consists of about 26 subunits of FlgG in the distal portion, and FlgB, FlgC and FlgF are thought to build up the proximal portion of the rod with about 6 subunits each.</text>
</comment>
<evidence type="ECO:0000256" key="6">
    <source>
        <dbReference type="RuleBase" id="RU362062"/>
    </source>
</evidence>
<comment type="similarity">
    <text evidence="2">Belongs to the flagella basal body rod proteins family.</text>
</comment>
<reference evidence="10" key="4">
    <citation type="submission" date="2024-05" db="EMBL/GenBank/DDBJ databases">
        <authorList>
            <person name="Sun Q."/>
            <person name="Zhou Y."/>
        </authorList>
    </citation>
    <scope>NUCLEOTIDE SEQUENCE</scope>
    <source>
        <strain evidence="10">CGMCC 1.11013</strain>
    </source>
</reference>
<evidence type="ECO:0000259" key="9">
    <source>
        <dbReference type="Pfam" id="PF06429"/>
    </source>
</evidence>
<evidence type="ECO:0000256" key="5">
    <source>
        <dbReference type="ARBA" id="ARBA00025933"/>
    </source>
</evidence>
<evidence type="ECO:0000313" key="13">
    <source>
        <dbReference type="Proteomes" id="UP000597138"/>
    </source>
</evidence>
<evidence type="ECO:0000256" key="2">
    <source>
        <dbReference type="ARBA" id="ARBA00009677"/>
    </source>
</evidence>
<keyword evidence="11" id="KW-0282">Flagellum</keyword>
<reference evidence="13" key="3">
    <citation type="journal article" date="2019" name="Int. J. Syst. Evol. Microbiol.">
        <title>The Global Catalogue of Microorganisms (GCM) 10K type strain sequencing project: providing services to taxonomists for standard genome sequencing and annotation.</title>
        <authorList>
            <consortium name="The Broad Institute Genomics Platform"/>
            <consortium name="The Broad Institute Genome Sequencing Center for Infectious Disease"/>
            <person name="Wu L."/>
            <person name="Ma J."/>
        </authorList>
    </citation>
    <scope>NUCLEOTIDE SEQUENCE [LARGE SCALE GENOMIC DNA]</scope>
    <source>
        <strain evidence="13">CGMCC 1.11013</strain>
    </source>
</reference>
<evidence type="ECO:0000313" key="12">
    <source>
        <dbReference type="Proteomes" id="UP000027439"/>
    </source>
</evidence>
<comment type="subcellular location">
    <subcellularLocation>
        <location evidence="1 6">Bacterial flagellum basal body</location>
    </subcellularLocation>
</comment>
<dbReference type="InterPro" id="IPR006299">
    <property type="entry name" value="FlgC"/>
</dbReference>
<accession>A0A069P5W2</accession>
<dbReference type="Pfam" id="PF00460">
    <property type="entry name" value="Flg_bb_rod"/>
    <property type="match status" value="1"/>
</dbReference>
<keyword evidence="7" id="KW-0732">Signal</keyword>
<evidence type="ECO:0000259" key="8">
    <source>
        <dbReference type="Pfam" id="PF00460"/>
    </source>
</evidence>
<proteinExistence type="inferred from homology"/>
<feature type="domain" description="Flagellar basal-body/hook protein C-terminal" evidence="9">
    <location>
        <begin position="95"/>
        <end position="138"/>
    </location>
</feature>
<evidence type="ECO:0000256" key="3">
    <source>
        <dbReference type="ARBA" id="ARBA00017941"/>
    </source>
</evidence>
<dbReference type="PROSITE" id="PS00588">
    <property type="entry name" value="FLAGELLA_BB_ROD"/>
    <property type="match status" value="1"/>
</dbReference>
<dbReference type="Pfam" id="PF06429">
    <property type="entry name" value="Flg_bbr_C"/>
    <property type="match status" value="1"/>
</dbReference>
<dbReference type="GO" id="GO:0030694">
    <property type="term" value="C:bacterial-type flagellum basal body, rod"/>
    <property type="evidence" value="ECO:0007669"/>
    <property type="project" value="UniProtKB-UniRule"/>
</dbReference>
<evidence type="ECO:0000313" key="11">
    <source>
        <dbReference type="EMBL" id="KDR35872.1"/>
    </source>
</evidence>
<dbReference type="OrthoDB" id="9794148at2"/>
<dbReference type="STRING" id="1071679.BG57_25090"/>
<keyword evidence="4 6" id="KW-0975">Bacterial flagellum</keyword>
<reference evidence="10" key="1">
    <citation type="journal article" date="2014" name="Int. J. Syst. Evol. Microbiol.">
        <title>Complete genome of a new Firmicutes species belonging to the dominant human colonic microbiota ('Ruminococcus bicirculans') reveals two chromosomes and a selective capacity to utilize plant glucans.</title>
        <authorList>
            <consortium name="NISC Comparative Sequencing Program"/>
            <person name="Wegmann U."/>
            <person name="Louis P."/>
            <person name="Goesmann A."/>
            <person name="Henrissat B."/>
            <person name="Duncan S.H."/>
            <person name="Flint H.J."/>
        </authorList>
    </citation>
    <scope>NUCLEOTIDE SEQUENCE</scope>
    <source>
        <strain evidence="10">CGMCC 1.11013</strain>
    </source>
</reference>
<evidence type="ECO:0000256" key="7">
    <source>
        <dbReference type="SAM" id="SignalP"/>
    </source>
</evidence>
<feature type="domain" description="Flagellar basal body rod protein N-terminal" evidence="8">
    <location>
        <begin position="10"/>
        <end position="38"/>
    </location>
</feature>
<reference evidence="11 12" key="2">
    <citation type="submission" date="2014-03" db="EMBL/GenBank/DDBJ databases">
        <title>Draft Genome Sequences of Four Burkholderia Strains.</title>
        <authorList>
            <person name="Liu X.Y."/>
            <person name="Li C.X."/>
            <person name="Xu J.H."/>
        </authorList>
    </citation>
    <scope>NUCLEOTIDE SEQUENCE [LARGE SCALE GENOMIC DNA]</scope>
    <source>
        <strain evidence="11 12">R27</strain>
    </source>
</reference>
<evidence type="ECO:0000256" key="1">
    <source>
        <dbReference type="ARBA" id="ARBA00004117"/>
    </source>
</evidence>
<protein>
    <recommendedName>
        <fullName evidence="3 6">Flagellar basal-body rod protein FlgC</fullName>
    </recommendedName>
</protein>
<dbReference type="GO" id="GO:0071978">
    <property type="term" value="P:bacterial-type flagellum-dependent swarming motility"/>
    <property type="evidence" value="ECO:0007669"/>
    <property type="project" value="TreeGrafter"/>
</dbReference>
<evidence type="ECO:0000313" key="10">
    <source>
        <dbReference type="EMBL" id="GGD86997.1"/>
    </source>
</evidence>
<dbReference type="InterPro" id="IPR010930">
    <property type="entry name" value="Flg_bb/hook_C_dom"/>
</dbReference>
<name>A0A069P5W2_9BURK</name>
<dbReference type="PANTHER" id="PTHR30435:SF2">
    <property type="entry name" value="FLAGELLAR BASAL-BODY ROD PROTEIN FLGC"/>
    <property type="match status" value="1"/>
</dbReference>